<evidence type="ECO:0000313" key="3">
    <source>
        <dbReference type="Proteomes" id="UP000588112"/>
    </source>
</evidence>
<evidence type="ECO:0000256" key="1">
    <source>
        <dbReference type="SAM" id="Phobius"/>
    </source>
</evidence>
<organism evidence="2 3">
    <name type="scientific">Sphaerisporangium krabiense</name>
    <dbReference type="NCBI Taxonomy" id="763782"/>
    <lineage>
        <taxon>Bacteria</taxon>
        <taxon>Bacillati</taxon>
        <taxon>Actinomycetota</taxon>
        <taxon>Actinomycetes</taxon>
        <taxon>Streptosporangiales</taxon>
        <taxon>Streptosporangiaceae</taxon>
        <taxon>Sphaerisporangium</taxon>
    </lineage>
</organism>
<keyword evidence="1" id="KW-1133">Transmembrane helix</keyword>
<protein>
    <submittedName>
        <fullName evidence="2">Uncharacterized protein</fullName>
    </submittedName>
</protein>
<keyword evidence="1" id="KW-0472">Membrane</keyword>
<feature type="transmembrane region" description="Helical" evidence="1">
    <location>
        <begin position="90"/>
        <end position="110"/>
    </location>
</feature>
<dbReference type="EMBL" id="JACHBR010000001">
    <property type="protein sequence ID" value="MBB5628509.1"/>
    <property type="molecule type" value="Genomic_DNA"/>
</dbReference>
<keyword evidence="1" id="KW-0812">Transmembrane</keyword>
<proteinExistence type="predicted"/>
<evidence type="ECO:0000313" key="2">
    <source>
        <dbReference type="EMBL" id="MBB5628509.1"/>
    </source>
</evidence>
<feature type="transmembrane region" description="Helical" evidence="1">
    <location>
        <begin position="57"/>
        <end position="78"/>
    </location>
</feature>
<dbReference type="AlphaFoldDB" id="A0A7W9DRU9"/>
<feature type="transmembrane region" description="Helical" evidence="1">
    <location>
        <begin position="116"/>
        <end position="138"/>
    </location>
</feature>
<comment type="caution">
    <text evidence="2">The sequence shown here is derived from an EMBL/GenBank/DDBJ whole genome shotgun (WGS) entry which is preliminary data.</text>
</comment>
<gene>
    <name evidence="2" type="ORF">BJ981_004208</name>
</gene>
<feature type="transmembrane region" description="Helical" evidence="1">
    <location>
        <begin position="27"/>
        <end position="45"/>
    </location>
</feature>
<dbReference type="Proteomes" id="UP000588112">
    <property type="component" value="Unassembled WGS sequence"/>
</dbReference>
<name>A0A7W9DRU9_9ACTN</name>
<accession>A0A7W9DRU9</accession>
<sequence>MNADGDLSAREALEAIGRVRRKVGRSATWLGWLLIVWGVAAFFYWNAMYFGSEPLQSIAGAAWVVMSLVSLVFVYMRGVYGRGSSCREQFTVTLSWLATMFAAAAFAHVMPEGPTGWWIAGGVAAALVAAAPVSYFGWRLRPWAGER</sequence>
<keyword evidence="3" id="KW-1185">Reference proteome</keyword>
<dbReference type="RefSeq" id="WP_184613011.1">
    <property type="nucleotide sequence ID" value="NZ_BOOS01000075.1"/>
</dbReference>
<reference evidence="2 3" key="1">
    <citation type="submission" date="2020-08" db="EMBL/GenBank/DDBJ databases">
        <title>Sequencing the genomes of 1000 actinobacteria strains.</title>
        <authorList>
            <person name="Klenk H.-P."/>
        </authorList>
    </citation>
    <scope>NUCLEOTIDE SEQUENCE [LARGE SCALE GENOMIC DNA]</scope>
    <source>
        <strain evidence="2 3">DSM 45790</strain>
    </source>
</reference>